<keyword evidence="4" id="KW-1185">Reference proteome</keyword>
<feature type="region of interest" description="Disordered" evidence="1">
    <location>
        <begin position="131"/>
        <end position="188"/>
    </location>
</feature>
<reference evidence="2 4" key="1">
    <citation type="journal article" date="2023" name="Arcadia Sci">
        <title>De novo assembly of a long-read Amblyomma americanum tick genome.</title>
        <authorList>
            <person name="Chou S."/>
            <person name="Poskanzer K.E."/>
            <person name="Rollins M."/>
            <person name="Thuy-Boun P.S."/>
        </authorList>
    </citation>
    <scope>NUCLEOTIDE SEQUENCE [LARGE SCALE GENOMIC DNA]</scope>
    <source>
        <strain evidence="2">F_SG_1</strain>
        <tissue evidence="2">Salivary glands</tissue>
    </source>
</reference>
<dbReference type="GO" id="GO:0008190">
    <property type="term" value="F:eukaryotic initiation factor 4E binding"/>
    <property type="evidence" value="ECO:0007669"/>
    <property type="project" value="InterPro"/>
</dbReference>
<dbReference type="Gene3D" id="1.25.40.180">
    <property type="match status" value="1"/>
</dbReference>
<evidence type="ECO:0008006" key="5">
    <source>
        <dbReference type="Google" id="ProtNLM"/>
    </source>
</evidence>
<dbReference type="GO" id="GO:1901190">
    <property type="term" value="P:regulation of formation of translation initiation ternary complex"/>
    <property type="evidence" value="ECO:0007669"/>
    <property type="project" value="TreeGrafter"/>
</dbReference>
<dbReference type="PANTHER" id="PTHR20849">
    <property type="entry name" value="EUKARYOTIC TRANSLATION INITIATION FACTOR 4E-BINDING PROTEIN MEXTLI"/>
    <property type="match status" value="1"/>
</dbReference>
<dbReference type="EMBL" id="JARKHS020014370">
    <property type="protein sequence ID" value="KAK8775220.1"/>
    <property type="molecule type" value="Genomic_DNA"/>
</dbReference>
<dbReference type="AlphaFoldDB" id="A0AAQ4EK87"/>
<name>A0AAQ4EK87_AMBAM</name>
<evidence type="ECO:0000256" key="1">
    <source>
        <dbReference type="SAM" id="MobiDB-lite"/>
    </source>
</evidence>
<comment type="caution">
    <text evidence="2">The sequence shown here is derived from an EMBL/GenBank/DDBJ whole genome shotgun (WGS) entry which is preliminary data.</text>
</comment>
<dbReference type="GO" id="GO:0034518">
    <property type="term" value="C:RNA cap binding complex"/>
    <property type="evidence" value="ECO:0007669"/>
    <property type="project" value="TreeGrafter"/>
</dbReference>
<feature type="compositionally biased region" description="Basic and acidic residues" evidence="1">
    <location>
        <begin position="135"/>
        <end position="150"/>
    </location>
</feature>
<evidence type="ECO:0000313" key="2">
    <source>
        <dbReference type="EMBL" id="KAK8775219.1"/>
    </source>
</evidence>
<dbReference type="InterPro" id="IPR040160">
    <property type="entry name" value="Mxt"/>
</dbReference>
<organism evidence="2 4">
    <name type="scientific">Amblyomma americanum</name>
    <name type="common">Lone star tick</name>
    <dbReference type="NCBI Taxonomy" id="6943"/>
    <lineage>
        <taxon>Eukaryota</taxon>
        <taxon>Metazoa</taxon>
        <taxon>Ecdysozoa</taxon>
        <taxon>Arthropoda</taxon>
        <taxon>Chelicerata</taxon>
        <taxon>Arachnida</taxon>
        <taxon>Acari</taxon>
        <taxon>Parasitiformes</taxon>
        <taxon>Ixodida</taxon>
        <taxon>Ixodoidea</taxon>
        <taxon>Ixodidae</taxon>
        <taxon>Amblyomminae</taxon>
        <taxon>Amblyomma</taxon>
    </lineage>
</organism>
<dbReference type="GO" id="GO:0005737">
    <property type="term" value="C:cytoplasm"/>
    <property type="evidence" value="ECO:0007669"/>
    <property type="project" value="TreeGrafter"/>
</dbReference>
<gene>
    <name evidence="2" type="ORF">V5799_031436</name>
    <name evidence="3" type="ORF">V5799_031437</name>
</gene>
<reference evidence="2" key="3">
    <citation type="submission" date="2024-02" db="EMBL/GenBank/DDBJ databases">
        <authorList>
            <person name="Mcdaniel E.A."/>
            <person name="Celebi F.M."/>
            <person name="Reiter T."/>
            <person name="Weiss E.C."/>
            <person name="Chou S."/>
        </authorList>
    </citation>
    <scope>NUCLEOTIDE SEQUENCE</scope>
    <source>
        <strain evidence="2">F_SG_1</strain>
        <tissue evidence="2">Salivary glands</tissue>
    </source>
</reference>
<dbReference type="GO" id="GO:0045727">
    <property type="term" value="P:positive regulation of translation"/>
    <property type="evidence" value="ECO:0007669"/>
    <property type="project" value="InterPro"/>
</dbReference>
<sequence length="188" mass="20807">MAHCTRSASRSTQGMRNLQRPRPLHPRFGSVAVPSPLGNLVHGTSLSYRHQAVPAEFGAFIIERGAAQIDNICNLLKESGARMENAFKGELDRIFSLLRDACRDDGLSDAERMKILEIVLLRAAGWNLNNGPAEDSSHNFRRSDSVDLRHSTAGQLSRPRPRRAIVPTSRAPPQEPRQPPRSVGSNRD</sequence>
<accession>A0AAQ4EK87</accession>
<protein>
    <recommendedName>
        <fullName evidence="5">MIF4G domain-containing protein</fullName>
    </recommendedName>
</protein>
<evidence type="ECO:0000313" key="3">
    <source>
        <dbReference type="EMBL" id="KAK8775220.1"/>
    </source>
</evidence>
<feature type="compositionally biased region" description="Polar residues" evidence="1">
    <location>
        <begin position="1"/>
        <end position="16"/>
    </location>
</feature>
<reference evidence="2" key="2">
    <citation type="submission" date="2023-03" db="EMBL/GenBank/DDBJ databases">
        <authorList>
            <person name="Thuy-Boun P."/>
        </authorList>
    </citation>
    <scope>NUCLEOTIDE SEQUENCE</scope>
    <source>
        <strain evidence="2">F_SG_1</strain>
        <tissue evidence="2">Salivary glands</tissue>
    </source>
</reference>
<evidence type="ECO:0000313" key="4">
    <source>
        <dbReference type="Proteomes" id="UP001321473"/>
    </source>
</evidence>
<feature type="region of interest" description="Disordered" evidence="1">
    <location>
        <begin position="1"/>
        <end position="25"/>
    </location>
</feature>
<dbReference type="PANTHER" id="PTHR20849:SF2">
    <property type="entry name" value="EUKARYOTIC TRANSLATION INITIATION FACTOR 4E-BINDING PROTEIN MEXTLI"/>
    <property type="match status" value="1"/>
</dbReference>
<proteinExistence type="predicted"/>
<dbReference type="Proteomes" id="UP001321473">
    <property type="component" value="Unassembled WGS sequence"/>
</dbReference>
<dbReference type="GO" id="GO:0003743">
    <property type="term" value="F:translation initiation factor activity"/>
    <property type="evidence" value="ECO:0007669"/>
    <property type="project" value="TreeGrafter"/>
</dbReference>
<dbReference type="EMBL" id="JARKHS020014370">
    <property type="protein sequence ID" value="KAK8775219.1"/>
    <property type="molecule type" value="Genomic_DNA"/>
</dbReference>